<dbReference type="Proteomes" id="UP000095287">
    <property type="component" value="Unplaced"/>
</dbReference>
<dbReference type="WBParaSite" id="L893_g18691.t1">
    <property type="protein sequence ID" value="L893_g18691.t1"/>
    <property type="gene ID" value="L893_g18691"/>
</dbReference>
<keyword evidence="1" id="KW-1185">Reference proteome</keyword>
<protein>
    <submittedName>
        <fullName evidence="2">Uncharacterized protein</fullName>
    </submittedName>
</protein>
<dbReference type="AlphaFoldDB" id="A0A1I7YQ63"/>
<evidence type="ECO:0000313" key="1">
    <source>
        <dbReference type="Proteomes" id="UP000095287"/>
    </source>
</evidence>
<sequence>MPRGPSKAFQKLYTGSLSHGGKALINRDTAAAFCLRPHSGATVSEERSLLTSPATPYTLFFAPRAHGKHKNRKYVTIRIGQGDKSGESVTYAVSICVSTGLAFDSKSSNSTQRESSN</sequence>
<reference evidence="2" key="1">
    <citation type="submission" date="2016-11" db="UniProtKB">
        <authorList>
            <consortium name="WormBaseParasite"/>
        </authorList>
    </citation>
    <scope>IDENTIFICATION</scope>
</reference>
<organism evidence="1 2">
    <name type="scientific">Steinernema glaseri</name>
    <dbReference type="NCBI Taxonomy" id="37863"/>
    <lineage>
        <taxon>Eukaryota</taxon>
        <taxon>Metazoa</taxon>
        <taxon>Ecdysozoa</taxon>
        <taxon>Nematoda</taxon>
        <taxon>Chromadorea</taxon>
        <taxon>Rhabditida</taxon>
        <taxon>Tylenchina</taxon>
        <taxon>Panagrolaimomorpha</taxon>
        <taxon>Strongyloidoidea</taxon>
        <taxon>Steinernematidae</taxon>
        <taxon>Steinernema</taxon>
    </lineage>
</organism>
<evidence type="ECO:0000313" key="2">
    <source>
        <dbReference type="WBParaSite" id="L893_g18691.t1"/>
    </source>
</evidence>
<name>A0A1I7YQ63_9BILA</name>
<proteinExistence type="predicted"/>
<accession>A0A1I7YQ63</accession>